<dbReference type="Proteomes" id="UP000249203">
    <property type="component" value="Unassembled WGS sequence"/>
</dbReference>
<comment type="caution">
    <text evidence="11">The sequence shown here is derived from an EMBL/GenBank/DDBJ whole genome shotgun (WGS) entry which is preliminary data.</text>
</comment>
<dbReference type="Pfam" id="PF21315">
    <property type="entry name" value="FAN1_HTH"/>
    <property type="match status" value="1"/>
</dbReference>
<dbReference type="InterPro" id="IPR036397">
    <property type="entry name" value="RNaseH_sf"/>
</dbReference>
<evidence type="ECO:0000256" key="6">
    <source>
        <dbReference type="ARBA" id="ARBA00025483"/>
    </source>
</evidence>
<dbReference type="Gene3D" id="3.40.1350.10">
    <property type="match status" value="1"/>
</dbReference>
<dbReference type="EC" id="2.7.7.7" evidence="2"/>
<dbReference type="InterPro" id="IPR012337">
    <property type="entry name" value="RNaseH-like_sf"/>
</dbReference>
<dbReference type="PANTHER" id="PTHR30231:SF37">
    <property type="entry name" value="EXODEOXYRIBONUCLEASE 10"/>
    <property type="match status" value="1"/>
</dbReference>
<accession>A0A327WV33</accession>
<evidence type="ECO:0000256" key="4">
    <source>
        <dbReference type="ARBA" id="ARBA00022801"/>
    </source>
</evidence>
<evidence type="ECO:0000256" key="7">
    <source>
        <dbReference type="ARBA" id="ARBA00026073"/>
    </source>
</evidence>
<dbReference type="Pfam" id="PF08774">
    <property type="entry name" value="VRR_NUC"/>
    <property type="match status" value="1"/>
</dbReference>
<comment type="cofactor">
    <cofactor evidence="1">
        <name>Mg(2+)</name>
        <dbReference type="ChEBI" id="CHEBI:18420"/>
    </cofactor>
</comment>
<dbReference type="SMART" id="SM00990">
    <property type="entry name" value="VRR_NUC"/>
    <property type="match status" value="1"/>
</dbReference>
<evidence type="ECO:0000259" key="9">
    <source>
        <dbReference type="SMART" id="SM00479"/>
    </source>
</evidence>
<dbReference type="InterPro" id="IPR011856">
    <property type="entry name" value="tRNA_endonuc-like_dom_sf"/>
</dbReference>
<dbReference type="PANTHER" id="PTHR30231">
    <property type="entry name" value="DNA POLYMERASE III SUBUNIT EPSILON"/>
    <property type="match status" value="1"/>
</dbReference>
<dbReference type="NCBIfam" id="TIGR00573">
    <property type="entry name" value="dnaq"/>
    <property type="match status" value="1"/>
</dbReference>
<dbReference type="GO" id="GO:0008408">
    <property type="term" value="F:3'-5' exonuclease activity"/>
    <property type="evidence" value="ECO:0007669"/>
    <property type="project" value="TreeGrafter"/>
</dbReference>
<evidence type="ECO:0000313" key="11">
    <source>
        <dbReference type="EMBL" id="RAJ96494.1"/>
    </source>
</evidence>
<evidence type="ECO:0000313" key="13">
    <source>
        <dbReference type="Proteomes" id="UP000249203"/>
    </source>
</evidence>
<dbReference type="RefSeq" id="WP_111569664.1">
    <property type="nucleotide sequence ID" value="NZ_PIPK01000008.1"/>
</dbReference>
<dbReference type="SMART" id="SM00479">
    <property type="entry name" value="EXOIII"/>
    <property type="match status" value="1"/>
</dbReference>
<evidence type="ECO:0000256" key="1">
    <source>
        <dbReference type="ARBA" id="ARBA00001946"/>
    </source>
</evidence>
<evidence type="ECO:0000256" key="8">
    <source>
        <dbReference type="ARBA" id="ARBA00049244"/>
    </source>
</evidence>
<dbReference type="CDD" id="cd06127">
    <property type="entry name" value="DEDDh"/>
    <property type="match status" value="1"/>
</dbReference>
<feature type="domain" description="VRR-NUC" evidence="10">
    <location>
        <begin position="451"/>
        <end position="563"/>
    </location>
</feature>
<dbReference type="EMBL" id="QLMD01000008">
    <property type="protein sequence ID" value="RAJ96494.1"/>
    <property type="molecule type" value="Genomic_DNA"/>
</dbReference>
<dbReference type="AlphaFoldDB" id="A0A327WV33"/>
<dbReference type="GO" id="GO:0003677">
    <property type="term" value="F:DNA binding"/>
    <property type="evidence" value="ECO:0007669"/>
    <property type="project" value="InterPro"/>
</dbReference>
<evidence type="ECO:0000313" key="12">
    <source>
        <dbReference type="EMBL" id="RUO23757.1"/>
    </source>
</evidence>
<dbReference type="SUPFAM" id="SSF53098">
    <property type="entry name" value="Ribonuclease H-like"/>
    <property type="match status" value="1"/>
</dbReference>
<dbReference type="InterPro" id="IPR006054">
    <property type="entry name" value="DnaQ"/>
</dbReference>
<comment type="function">
    <text evidence="6">DNA polymerase III is a complex, multichain enzyme responsible for most of the replicative synthesis in bacteria. The epsilon subunit contain the editing function and is a proofreading 3'-5' exonuclease.</text>
</comment>
<gene>
    <name evidence="11" type="ORF">B0I24_10873</name>
    <name evidence="12" type="ORF">CWE07_09600</name>
</gene>
<dbReference type="FunFam" id="3.30.420.10:FF:000045">
    <property type="entry name" value="3'-5' exonuclease DinG"/>
    <property type="match status" value="1"/>
</dbReference>
<evidence type="ECO:0000313" key="14">
    <source>
        <dbReference type="Proteomes" id="UP000287865"/>
    </source>
</evidence>
<dbReference type="Proteomes" id="UP000287865">
    <property type="component" value="Unassembled WGS sequence"/>
</dbReference>
<organism evidence="11 13">
    <name type="scientific">Aliidiomarina maris</name>
    <dbReference type="NCBI Taxonomy" id="531312"/>
    <lineage>
        <taxon>Bacteria</taxon>
        <taxon>Pseudomonadati</taxon>
        <taxon>Pseudomonadota</taxon>
        <taxon>Gammaproteobacteria</taxon>
        <taxon>Alteromonadales</taxon>
        <taxon>Idiomarinaceae</taxon>
        <taxon>Aliidiomarina</taxon>
    </lineage>
</organism>
<keyword evidence="5" id="KW-0269">Exonuclease</keyword>
<keyword evidence="14" id="KW-1185">Reference proteome</keyword>
<evidence type="ECO:0000259" key="10">
    <source>
        <dbReference type="SMART" id="SM00990"/>
    </source>
</evidence>
<evidence type="ECO:0000256" key="3">
    <source>
        <dbReference type="ARBA" id="ARBA00022722"/>
    </source>
</evidence>
<dbReference type="InterPro" id="IPR049125">
    <property type="entry name" value="FAN1-like_WH"/>
</dbReference>
<name>A0A327WV33_9GAMM</name>
<comment type="catalytic activity">
    <reaction evidence="8">
        <text>DNA(n) + a 2'-deoxyribonucleoside 5'-triphosphate = DNA(n+1) + diphosphate</text>
        <dbReference type="Rhea" id="RHEA:22508"/>
        <dbReference type="Rhea" id="RHEA-COMP:17339"/>
        <dbReference type="Rhea" id="RHEA-COMP:17340"/>
        <dbReference type="ChEBI" id="CHEBI:33019"/>
        <dbReference type="ChEBI" id="CHEBI:61560"/>
        <dbReference type="ChEBI" id="CHEBI:173112"/>
        <dbReference type="EC" id="2.7.7.7"/>
    </reaction>
</comment>
<evidence type="ECO:0000256" key="2">
    <source>
        <dbReference type="ARBA" id="ARBA00012417"/>
    </source>
</evidence>
<dbReference type="InterPro" id="IPR013520">
    <property type="entry name" value="Ribonucl_H"/>
</dbReference>
<keyword evidence="3" id="KW-0540">Nuclease</keyword>
<dbReference type="EMBL" id="PIPK01000008">
    <property type="protein sequence ID" value="RUO23757.1"/>
    <property type="molecule type" value="Genomic_DNA"/>
</dbReference>
<reference evidence="12 14" key="1">
    <citation type="journal article" date="2018" name="Front. Microbiol.">
        <title>Genome-Based Analysis Reveals the Taxonomy and Diversity of the Family Idiomarinaceae.</title>
        <authorList>
            <person name="Liu Y."/>
            <person name="Lai Q."/>
            <person name="Shao Z."/>
        </authorList>
    </citation>
    <scope>NUCLEOTIDE SEQUENCE [LARGE SCALE GENOMIC DNA]</scope>
    <source>
        <strain evidence="12 14">CF12-14</strain>
    </source>
</reference>
<dbReference type="GO" id="GO:0045004">
    <property type="term" value="P:DNA replication proofreading"/>
    <property type="evidence" value="ECO:0007669"/>
    <property type="project" value="TreeGrafter"/>
</dbReference>
<dbReference type="OrthoDB" id="9803913at2"/>
<proteinExistence type="predicted"/>
<dbReference type="InterPro" id="IPR014883">
    <property type="entry name" value="VRR_NUC"/>
</dbReference>
<reference evidence="11 13" key="2">
    <citation type="submission" date="2018-06" db="EMBL/GenBank/DDBJ databases">
        <title>Genomic Encyclopedia of Type Strains, Phase III (KMG-III): the genomes of soil and plant-associated and newly described type strains.</title>
        <authorList>
            <person name="Whitman W."/>
        </authorList>
    </citation>
    <scope>NUCLEOTIDE SEQUENCE [LARGE SCALE GENOMIC DNA]</scope>
    <source>
        <strain evidence="11 13">CGMCC 1.15366</strain>
    </source>
</reference>
<protein>
    <recommendedName>
        <fullName evidence="2">DNA-directed DNA polymerase</fullName>
        <ecNumber evidence="2">2.7.7.7</ecNumber>
    </recommendedName>
</protein>
<sequence length="738" mass="83383">MKALKTLPEKYYLDHFNEFLAYIEGPCAHLLAAPERAFVDDFRALNEAAQCLLVRLYNRKSDWVARDALVYAEINDIPAQLAVLAQCHWLQPFASEDIQIWLADITKQQLQQLYQHYQRVAADGVDTCHGDSSTLAKPPTKSAAKAGWLSYLQTLTATDSEPALAWANQHFVRQGRSQVLRYLLFLYFGRTQGRLNQLSMRDLGIMRTRRLAHEAQARFASADEAFSAFEWKHQSDALKQTMDAGLLAFAQQLPTTSVGVAAQATASRLYARLGKRMLDSELSVHPQALALSFLARSNEPEAVEKSIRVRYAAGEHEAVREQLEDIIDNPDSETLWVFASDFYARKFGRKRTSVLTDMLRDSAPVIALDEAFLGNVETGVKQYYQSQGIEAFKTENRIWRALFGLVFWHELFVNPKAGLATEFDRLPAVLKSNQFFSHMQAEIEARLQQFDSSHTLRVWLLKVSSQYYGQGNGVFRWHPKMLEILDILLTHVSVSQLQQILLAMAKDYHALSDGYPDLMVLESGQLRFEEIKAPGDSLRRNQLISLQMLNRAGLNVAVRRVEWAFNPEQAYVVVDVETTGGNSAGNRMTEIGMVKVVNAKVVASWQSLINPQRAIPRHITQLTGISQAMVADAPIFSEVVDEISDFLKGAVFVAHNVNFDYGFFKREYELCGRYIRLPKLCTVKLARQHFTGLASYSLGRLCADLDIQLARHHRALDDARAAAEILIRIQRQGLRPGS</sequence>
<dbReference type="GO" id="GO:0003887">
    <property type="term" value="F:DNA-directed DNA polymerase activity"/>
    <property type="evidence" value="ECO:0007669"/>
    <property type="project" value="UniProtKB-EC"/>
</dbReference>
<feature type="domain" description="Exonuclease" evidence="9">
    <location>
        <begin position="570"/>
        <end position="735"/>
    </location>
</feature>
<comment type="subunit">
    <text evidence="7">DNA polymerase III contains a core (composed of alpha, epsilon and theta chains) that associates with a tau subunit. This core dimerizes to form the POLIII' complex. PolIII' associates with the gamma complex (composed of gamma, delta, delta', psi and chi chains) and with the beta chain to form the complete DNA polymerase III complex.</text>
</comment>
<evidence type="ECO:0000256" key="5">
    <source>
        <dbReference type="ARBA" id="ARBA00022839"/>
    </source>
</evidence>
<dbReference type="Gene3D" id="3.30.420.10">
    <property type="entry name" value="Ribonuclease H-like superfamily/Ribonuclease H"/>
    <property type="match status" value="1"/>
</dbReference>
<keyword evidence="4" id="KW-0378">Hydrolase</keyword>
<dbReference type="Pfam" id="PF00929">
    <property type="entry name" value="RNase_T"/>
    <property type="match status" value="1"/>
</dbReference>
<dbReference type="GO" id="GO:0005829">
    <property type="term" value="C:cytosol"/>
    <property type="evidence" value="ECO:0007669"/>
    <property type="project" value="TreeGrafter"/>
</dbReference>